<dbReference type="SMART" id="SM00060">
    <property type="entry name" value="FN3"/>
    <property type="match status" value="1"/>
</dbReference>
<dbReference type="InterPro" id="IPR003961">
    <property type="entry name" value="FN3_dom"/>
</dbReference>
<accession>A0ABX2EZA8</accession>
<evidence type="ECO:0000256" key="11">
    <source>
        <dbReference type="SAM" id="SignalP"/>
    </source>
</evidence>
<dbReference type="PANTHER" id="PTHR11177">
    <property type="entry name" value="CHITINASE"/>
    <property type="match status" value="1"/>
</dbReference>
<dbReference type="InterPro" id="IPR017853">
    <property type="entry name" value="GH"/>
</dbReference>
<sequence length="653" mass="68694">MSSRPSARRQRFGVLLAATTLALTGLSGTVLPGTAQAAATPTATFSKVSDWGTGFTGQVVVKAGDSTPLNGWTVKFDLPAGTSIGSAWEAGMTRVGDSYTFVNRSYNGNVAAGATTAFGFNGSGPGSPVNCTVNGSPCDGSSGTPDTEAPSVPSGLTAGAPTSSTVPLSWTASTDNIGVSGYDVFQGDSTTPIGTATSTSFTAGGLQPSTTYTFRVRARDKAGNVSALSAPVSTTTKESGDPGPGGKRKIGYFTQWSVYDRAYYIKNLDTSGSAAKLTHINYAFGNIDSAGRCFQANQLGQGDAWADYQRRFTADLTVNGQADTYNQPLAGNLNQIRQLKAKYPHLKVNLSLGGWTWSKYFSNAALTAASRQAHVSSCLDMWIKGNLPQIGGEPQGGPGSAAGVFDGIDLDWEWPGSEGNVGNVVRPEDKQNFTLLVQEWRRQLDAYGSTTGKHYELTAFLPADPDKVTAGFEVSQIFASLDFATLQGYDLHGGWETVTNNQSALRLPAGDPGPKPYSIEIAANAWTSQGAPANRLVLGVPFYSRGWTGVTNANNGLHQPATGPAPGRYEAGINDYKLIKPLLGSGYQVHRDAAAGHSWLFNGSTFWTYDDPVEIARKTAWITSNGLGGAMIWSMDGDTPDGELMTAVHQGIG</sequence>
<keyword evidence="4 9" id="KW-0378">Hydrolase</keyword>
<evidence type="ECO:0000259" key="12">
    <source>
        <dbReference type="PROSITE" id="PS50853"/>
    </source>
</evidence>
<feature type="signal peptide" evidence="11">
    <location>
        <begin position="1"/>
        <end position="37"/>
    </location>
</feature>
<dbReference type="Gene3D" id="3.10.50.10">
    <property type="match status" value="1"/>
</dbReference>
<comment type="caution">
    <text evidence="15">The sequence shown here is derived from an EMBL/GenBank/DDBJ whole genome shotgun (WGS) entry which is preliminary data.</text>
</comment>
<evidence type="ECO:0000256" key="9">
    <source>
        <dbReference type="RuleBase" id="RU000489"/>
    </source>
</evidence>
<dbReference type="InterPro" id="IPR011583">
    <property type="entry name" value="Chitinase_II/V-like_cat"/>
</dbReference>
<evidence type="ECO:0000256" key="5">
    <source>
        <dbReference type="ARBA" id="ARBA00023024"/>
    </source>
</evidence>
<dbReference type="SUPFAM" id="SSF49265">
    <property type="entry name" value="Fibronectin type III"/>
    <property type="match status" value="1"/>
</dbReference>
<dbReference type="InterPro" id="IPR050314">
    <property type="entry name" value="Glycosyl_Hydrlase_18"/>
</dbReference>
<dbReference type="Proteomes" id="UP000763557">
    <property type="component" value="Unassembled WGS sequence"/>
</dbReference>
<evidence type="ECO:0000256" key="10">
    <source>
        <dbReference type="SAM" id="MobiDB-lite"/>
    </source>
</evidence>
<keyword evidence="11" id="KW-0732">Signal</keyword>
<dbReference type="PANTHER" id="PTHR11177:SF317">
    <property type="entry name" value="CHITINASE 12-RELATED"/>
    <property type="match status" value="1"/>
</dbReference>
<dbReference type="SUPFAM" id="SSF54556">
    <property type="entry name" value="Chitinase insertion domain"/>
    <property type="match status" value="1"/>
</dbReference>
<evidence type="ECO:0000256" key="4">
    <source>
        <dbReference type="ARBA" id="ARBA00022801"/>
    </source>
</evidence>
<dbReference type="InterPro" id="IPR013783">
    <property type="entry name" value="Ig-like_fold"/>
</dbReference>
<dbReference type="InterPro" id="IPR001579">
    <property type="entry name" value="Glyco_hydro_18_chit_AS"/>
</dbReference>
<dbReference type="CDD" id="cd06548">
    <property type="entry name" value="GH18_chitinase"/>
    <property type="match status" value="1"/>
</dbReference>
<dbReference type="Gene3D" id="3.20.20.80">
    <property type="entry name" value="Glycosidases"/>
    <property type="match status" value="1"/>
</dbReference>
<evidence type="ECO:0000313" key="16">
    <source>
        <dbReference type="Proteomes" id="UP000763557"/>
    </source>
</evidence>
<dbReference type="Gene3D" id="2.60.40.290">
    <property type="match status" value="1"/>
</dbReference>
<keyword evidence="7 9" id="KW-0326">Glycosidase</keyword>
<dbReference type="InterPro" id="IPR001223">
    <property type="entry name" value="Glyco_hydro18_cat"/>
</dbReference>
<dbReference type="RefSeq" id="WP_173126047.1">
    <property type="nucleotide sequence ID" value="NZ_CBCSGW010000007.1"/>
</dbReference>
<proteinExistence type="inferred from homology"/>
<dbReference type="PROSITE" id="PS51173">
    <property type="entry name" value="CBM2"/>
    <property type="match status" value="1"/>
</dbReference>
<evidence type="ECO:0000256" key="7">
    <source>
        <dbReference type="ARBA" id="ARBA00023295"/>
    </source>
</evidence>
<gene>
    <name evidence="15" type="ORF">GC106_15180</name>
</gene>
<keyword evidence="8" id="KW-0624">Polysaccharide degradation</keyword>
<evidence type="ECO:0000256" key="2">
    <source>
        <dbReference type="ARBA" id="ARBA00009121"/>
    </source>
</evidence>
<evidence type="ECO:0000259" key="13">
    <source>
        <dbReference type="PROSITE" id="PS51173"/>
    </source>
</evidence>
<dbReference type="PROSITE" id="PS51910">
    <property type="entry name" value="GH18_2"/>
    <property type="match status" value="1"/>
</dbReference>
<comment type="catalytic activity">
    <reaction evidence="1">
        <text>Random endo-hydrolysis of N-acetyl-beta-D-glucosaminide (1-&gt;4)-beta-linkages in chitin and chitodextrins.</text>
        <dbReference type="EC" id="3.2.1.14"/>
    </reaction>
</comment>
<keyword evidence="16" id="KW-1185">Reference proteome</keyword>
<dbReference type="Gene3D" id="2.60.40.10">
    <property type="entry name" value="Immunoglobulins"/>
    <property type="match status" value="1"/>
</dbReference>
<dbReference type="Pfam" id="PF00704">
    <property type="entry name" value="Glyco_hydro_18"/>
    <property type="match status" value="1"/>
</dbReference>
<keyword evidence="6" id="KW-0119">Carbohydrate metabolism</keyword>
<organism evidence="15 16">
    <name type="scientific">Kibdelosporangium persicum</name>
    <dbReference type="NCBI Taxonomy" id="2698649"/>
    <lineage>
        <taxon>Bacteria</taxon>
        <taxon>Bacillati</taxon>
        <taxon>Actinomycetota</taxon>
        <taxon>Actinomycetes</taxon>
        <taxon>Pseudonocardiales</taxon>
        <taxon>Pseudonocardiaceae</taxon>
        <taxon>Kibdelosporangium</taxon>
    </lineage>
</organism>
<feature type="domain" description="GH18" evidence="14">
    <location>
        <begin position="247"/>
        <end position="653"/>
    </location>
</feature>
<dbReference type="PROSITE" id="PS01095">
    <property type="entry name" value="GH18_1"/>
    <property type="match status" value="1"/>
</dbReference>
<dbReference type="InterPro" id="IPR029070">
    <property type="entry name" value="Chitinase_insertion_sf"/>
</dbReference>
<evidence type="ECO:0000313" key="15">
    <source>
        <dbReference type="EMBL" id="NRN64312.1"/>
    </source>
</evidence>
<protein>
    <recommendedName>
        <fullName evidence="3">chitinase</fullName>
        <ecNumber evidence="3">3.2.1.14</ecNumber>
    </recommendedName>
</protein>
<dbReference type="InterPro" id="IPR006311">
    <property type="entry name" value="TAT_signal"/>
</dbReference>
<name>A0ABX2EZA8_9PSEU</name>
<dbReference type="InterPro" id="IPR001919">
    <property type="entry name" value="CBD2"/>
</dbReference>
<comment type="similarity">
    <text evidence="2">Belongs to the glycosyl hydrolase 18 family. Chitinase class II subfamily.</text>
</comment>
<feature type="domain" description="Fibronectin type-III" evidence="12">
    <location>
        <begin position="152"/>
        <end position="239"/>
    </location>
</feature>
<evidence type="ECO:0000256" key="3">
    <source>
        <dbReference type="ARBA" id="ARBA00012729"/>
    </source>
</evidence>
<dbReference type="SMART" id="SM00636">
    <property type="entry name" value="Glyco_18"/>
    <property type="match status" value="1"/>
</dbReference>
<dbReference type="SUPFAM" id="SSF49384">
    <property type="entry name" value="Carbohydrate-binding domain"/>
    <property type="match status" value="1"/>
</dbReference>
<dbReference type="PROSITE" id="PS50853">
    <property type="entry name" value="FN3"/>
    <property type="match status" value="1"/>
</dbReference>
<dbReference type="CDD" id="cd00063">
    <property type="entry name" value="FN3"/>
    <property type="match status" value="1"/>
</dbReference>
<feature type="region of interest" description="Disordered" evidence="10">
    <location>
        <begin position="225"/>
        <end position="246"/>
    </location>
</feature>
<dbReference type="InterPro" id="IPR036116">
    <property type="entry name" value="FN3_sf"/>
</dbReference>
<dbReference type="InterPro" id="IPR012291">
    <property type="entry name" value="CBM2_carb-bd_dom_sf"/>
</dbReference>
<dbReference type="SUPFAM" id="SSF51445">
    <property type="entry name" value="(Trans)glycosidases"/>
    <property type="match status" value="1"/>
</dbReference>
<evidence type="ECO:0000256" key="8">
    <source>
        <dbReference type="ARBA" id="ARBA00023326"/>
    </source>
</evidence>
<feature type="compositionally biased region" description="Polar residues" evidence="10">
    <location>
        <begin position="160"/>
        <end position="169"/>
    </location>
</feature>
<dbReference type="EMBL" id="JAAATY010000003">
    <property type="protein sequence ID" value="NRN64312.1"/>
    <property type="molecule type" value="Genomic_DNA"/>
</dbReference>
<feature type="chain" id="PRO_5047269150" description="chitinase" evidence="11">
    <location>
        <begin position="38"/>
        <end position="653"/>
    </location>
</feature>
<dbReference type="Pfam" id="PF00553">
    <property type="entry name" value="CBM_2"/>
    <property type="match status" value="1"/>
</dbReference>
<feature type="domain" description="CBM2" evidence="13">
    <location>
        <begin position="34"/>
        <end position="141"/>
    </location>
</feature>
<dbReference type="Pfam" id="PF00041">
    <property type="entry name" value="fn3"/>
    <property type="match status" value="1"/>
</dbReference>
<keyword evidence="5" id="KW-0146">Chitin degradation</keyword>
<feature type="region of interest" description="Disordered" evidence="10">
    <location>
        <begin position="137"/>
        <end position="169"/>
    </location>
</feature>
<dbReference type="SMART" id="SM00637">
    <property type="entry name" value="CBD_II"/>
    <property type="match status" value="1"/>
</dbReference>
<evidence type="ECO:0000256" key="1">
    <source>
        <dbReference type="ARBA" id="ARBA00000822"/>
    </source>
</evidence>
<reference evidence="15 16" key="1">
    <citation type="submission" date="2020-01" db="EMBL/GenBank/DDBJ databases">
        <title>Kibdelosporangium persica a novel Actinomycetes from a hot desert in Iran.</title>
        <authorList>
            <person name="Safaei N."/>
            <person name="Zaburannyi N."/>
            <person name="Mueller R."/>
            <person name="Wink J."/>
        </authorList>
    </citation>
    <scope>NUCLEOTIDE SEQUENCE [LARGE SCALE GENOMIC DNA]</scope>
    <source>
        <strain evidence="15 16">4NS15</strain>
    </source>
</reference>
<evidence type="ECO:0000259" key="14">
    <source>
        <dbReference type="PROSITE" id="PS51910"/>
    </source>
</evidence>
<dbReference type="PROSITE" id="PS51318">
    <property type="entry name" value="TAT"/>
    <property type="match status" value="1"/>
</dbReference>
<dbReference type="EC" id="3.2.1.14" evidence="3"/>
<dbReference type="InterPro" id="IPR008965">
    <property type="entry name" value="CBM2/CBM3_carb-bd_dom_sf"/>
</dbReference>
<evidence type="ECO:0000256" key="6">
    <source>
        <dbReference type="ARBA" id="ARBA00023277"/>
    </source>
</evidence>